<name>X1RM97_9ZZZZ</name>
<comment type="caution">
    <text evidence="1">The sequence shown here is derived from an EMBL/GenBank/DDBJ whole genome shotgun (WGS) entry which is preliminary data.</text>
</comment>
<accession>X1RM97</accession>
<proteinExistence type="predicted"/>
<feature type="non-terminal residue" evidence="1">
    <location>
        <position position="103"/>
    </location>
</feature>
<reference evidence="1" key="1">
    <citation type="journal article" date="2014" name="Front. Microbiol.">
        <title>High frequency of phylogenetically diverse reductive dehalogenase-homologous genes in deep subseafloor sedimentary metagenomes.</title>
        <authorList>
            <person name="Kawai M."/>
            <person name="Futagami T."/>
            <person name="Toyoda A."/>
            <person name="Takaki Y."/>
            <person name="Nishi S."/>
            <person name="Hori S."/>
            <person name="Arai W."/>
            <person name="Tsubouchi T."/>
            <person name="Morono Y."/>
            <person name="Uchiyama I."/>
            <person name="Ito T."/>
            <person name="Fujiyama A."/>
            <person name="Inagaki F."/>
            <person name="Takami H."/>
        </authorList>
    </citation>
    <scope>NUCLEOTIDE SEQUENCE</scope>
    <source>
        <strain evidence="1">Expedition CK06-06</strain>
    </source>
</reference>
<gene>
    <name evidence="1" type="ORF">S12H4_05492</name>
</gene>
<sequence length="103" mass="11900">MNISPKERFLDICHFKRPGDLYMSINLNRFWEQTLENWVEQGAPKEIINPRFHLEYFQFEHIRSLAGTKGGTIGEGREAVFSKIDLGHGITVRAWTLSPLVPT</sequence>
<protein>
    <submittedName>
        <fullName evidence="1">Uncharacterized protein</fullName>
    </submittedName>
</protein>
<dbReference type="AlphaFoldDB" id="X1RM97"/>
<organism evidence="1">
    <name type="scientific">marine sediment metagenome</name>
    <dbReference type="NCBI Taxonomy" id="412755"/>
    <lineage>
        <taxon>unclassified sequences</taxon>
        <taxon>metagenomes</taxon>
        <taxon>ecological metagenomes</taxon>
    </lineage>
</organism>
<evidence type="ECO:0000313" key="1">
    <source>
        <dbReference type="EMBL" id="GAI64290.1"/>
    </source>
</evidence>
<dbReference type="EMBL" id="BARW01001826">
    <property type="protein sequence ID" value="GAI64290.1"/>
    <property type="molecule type" value="Genomic_DNA"/>
</dbReference>